<dbReference type="EMBL" id="LBUP01000003">
    <property type="protein sequence ID" value="KKQ66760.1"/>
    <property type="molecule type" value="Genomic_DNA"/>
</dbReference>
<dbReference type="Proteomes" id="UP000034235">
    <property type="component" value="Unassembled WGS sequence"/>
</dbReference>
<dbReference type="SUPFAM" id="SSF81301">
    <property type="entry name" value="Nucleotidyltransferase"/>
    <property type="match status" value="1"/>
</dbReference>
<feature type="domain" description="ASCH" evidence="2">
    <location>
        <begin position="10"/>
        <end position="117"/>
    </location>
</feature>
<comment type="caution">
    <text evidence="4">The sequence shown here is derived from an EMBL/GenBank/DDBJ whole genome shotgun (WGS) entry which is preliminary data.</text>
</comment>
<dbReference type="GO" id="GO:0016740">
    <property type="term" value="F:transferase activity"/>
    <property type="evidence" value="ECO:0007669"/>
    <property type="project" value="UniProtKB-KW"/>
</dbReference>
<gene>
    <name evidence="4" type="ORF">US86_C0003G0003</name>
</gene>
<accession>A0A0G0JUP5</accession>
<dbReference type="SUPFAM" id="SSF88697">
    <property type="entry name" value="PUA domain-like"/>
    <property type="match status" value="1"/>
</dbReference>
<evidence type="ECO:0000313" key="5">
    <source>
        <dbReference type="Proteomes" id="UP000034235"/>
    </source>
</evidence>
<feature type="domain" description="Adenylyltransferase AadA C-terminal" evidence="3">
    <location>
        <begin position="265"/>
        <end position="371"/>
    </location>
</feature>
<keyword evidence="1" id="KW-0808">Transferase</keyword>
<dbReference type="Gene3D" id="3.30.460.10">
    <property type="entry name" value="Beta Polymerase, domain 2"/>
    <property type="match status" value="1"/>
</dbReference>
<name>A0A0G0JUP5_9BACT</name>
<evidence type="ECO:0000256" key="1">
    <source>
        <dbReference type="ARBA" id="ARBA00022679"/>
    </source>
</evidence>
<dbReference type="InterPro" id="IPR015947">
    <property type="entry name" value="PUA-like_sf"/>
</dbReference>
<organism evidence="4 5">
    <name type="scientific">Candidatus Daviesbacteria bacterium GW2011_GWA2_38_24</name>
    <dbReference type="NCBI Taxonomy" id="1618422"/>
    <lineage>
        <taxon>Bacteria</taxon>
        <taxon>Candidatus Daviesiibacteriota</taxon>
    </lineage>
</organism>
<dbReference type="Gene3D" id="2.30.130.30">
    <property type="entry name" value="Hypothetical protein"/>
    <property type="match status" value="1"/>
</dbReference>
<evidence type="ECO:0000259" key="3">
    <source>
        <dbReference type="Pfam" id="PF13427"/>
    </source>
</evidence>
<protein>
    <submittedName>
        <fullName evidence="4">Uncharacterized protein</fullName>
    </submittedName>
</protein>
<proteinExistence type="predicted"/>
<dbReference type="Pfam" id="PF04266">
    <property type="entry name" value="ASCH"/>
    <property type="match status" value="1"/>
</dbReference>
<dbReference type="InterPro" id="IPR007374">
    <property type="entry name" value="ASCH_domain"/>
</dbReference>
<dbReference type="Pfam" id="PF13427">
    <property type="entry name" value="AadA_C"/>
    <property type="match status" value="1"/>
</dbReference>
<evidence type="ECO:0000313" key="4">
    <source>
        <dbReference type="EMBL" id="KKQ66760.1"/>
    </source>
</evidence>
<evidence type="ECO:0000259" key="2">
    <source>
        <dbReference type="Pfam" id="PF04266"/>
    </source>
</evidence>
<sequence length="376" mass="43975">MDWYLELNDMPFDAIKRGKKNRETRTKVPHNQTAYEEMKPGDKVIFTRKTDKEKMIVEILGVRHYPNVASMFNAEGQDYCMSYDAPRDEAIASYNQLRGYTEGIKEHGIWAIEVKPLKVSFYITKYPEINNLLEDLLSQIKEALEDKLVGLYLWGSLVWGDFDYSISDIDLLAATSTDITKNEAEKLKKMHEDFVKKYTEWDDRIEVAYISLDALKTFKTKRSQIGIISPGEPFHLKDAGDDWLINWYIVQEKGITIFGSPPRTIIDPISKEKFIQAVKRQANSWSDWIVKTKPYRGYQAYAILTLCRALYVYENGEQVSKKQAALWVEKELPEWSKTINNALFWRQDWRNKKVDPEATYPETEKFVQFVISRINK</sequence>
<reference evidence="4 5" key="1">
    <citation type="journal article" date="2015" name="Nature">
        <title>rRNA introns, odd ribosomes, and small enigmatic genomes across a large radiation of phyla.</title>
        <authorList>
            <person name="Brown C.T."/>
            <person name="Hug L.A."/>
            <person name="Thomas B.C."/>
            <person name="Sharon I."/>
            <person name="Castelle C.J."/>
            <person name="Singh A."/>
            <person name="Wilkins M.J."/>
            <person name="Williams K.H."/>
            <person name="Banfield J.F."/>
        </authorList>
    </citation>
    <scope>NUCLEOTIDE SEQUENCE [LARGE SCALE GENOMIC DNA]</scope>
</reference>
<dbReference type="AlphaFoldDB" id="A0A0G0JUP5"/>
<dbReference type="InterPro" id="IPR025184">
    <property type="entry name" value="AadA_C"/>
</dbReference>
<dbReference type="InterPro" id="IPR043519">
    <property type="entry name" value="NT_sf"/>
</dbReference>